<keyword evidence="1" id="KW-0812">Transmembrane</keyword>
<evidence type="ECO:0000313" key="3">
    <source>
        <dbReference type="EMBL" id="GIH30538.1"/>
    </source>
</evidence>
<feature type="transmembrane region" description="Helical" evidence="1">
    <location>
        <begin position="72"/>
        <end position="93"/>
    </location>
</feature>
<proteinExistence type="predicted"/>
<name>A0ABQ4F6X1_9ACTN</name>
<evidence type="ECO:0000256" key="1">
    <source>
        <dbReference type="SAM" id="Phobius"/>
    </source>
</evidence>
<dbReference type="InterPro" id="IPR025403">
    <property type="entry name" value="TgpA-like_C"/>
</dbReference>
<protein>
    <recommendedName>
        <fullName evidence="2">Protein-glutamine gamma-glutamyltransferase-like C-terminal domain-containing protein</fullName>
    </recommendedName>
</protein>
<evidence type="ECO:0000259" key="2">
    <source>
        <dbReference type="Pfam" id="PF13559"/>
    </source>
</evidence>
<gene>
    <name evidence="3" type="ORF">Mam01_07020</name>
</gene>
<sequence>MTTVPFAPLAASFVPSLDSPVDVGRDQAADEAARELSRAAYQHESLFDRLQREIFQFIGDLMSGDGTGTGGVLSLVLIVVVLVVLALLLLWALRRFSGSGRAEPGAVFGRRERTAAEHRSEAERLAAEEDWAGAIRERLRAVARDLEERAVVAPLPGRTAMELAEAAGQALPSHAADLRAAARLFDDVTYGEAGGTREEYLTLAALDERLRSARTGVTA</sequence>
<organism evidence="3 4">
    <name type="scientific">Microbispora amethystogenes</name>
    <dbReference type="NCBI Taxonomy" id="1427754"/>
    <lineage>
        <taxon>Bacteria</taxon>
        <taxon>Bacillati</taxon>
        <taxon>Actinomycetota</taxon>
        <taxon>Actinomycetes</taxon>
        <taxon>Streptosporangiales</taxon>
        <taxon>Streptosporangiaceae</taxon>
        <taxon>Microbispora</taxon>
    </lineage>
</organism>
<keyword evidence="1" id="KW-0472">Membrane</keyword>
<dbReference type="EMBL" id="BOOB01000004">
    <property type="protein sequence ID" value="GIH30538.1"/>
    <property type="molecule type" value="Genomic_DNA"/>
</dbReference>
<comment type="caution">
    <text evidence="3">The sequence shown here is derived from an EMBL/GenBank/DDBJ whole genome shotgun (WGS) entry which is preliminary data.</text>
</comment>
<evidence type="ECO:0000313" key="4">
    <source>
        <dbReference type="Proteomes" id="UP000651728"/>
    </source>
</evidence>
<dbReference type="Pfam" id="PF13559">
    <property type="entry name" value="DUF4129"/>
    <property type="match status" value="1"/>
</dbReference>
<dbReference type="Proteomes" id="UP000651728">
    <property type="component" value="Unassembled WGS sequence"/>
</dbReference>
<reference evidence="3 4" key="1">
    <citation type="submission" date="2021-01" db="EMBL/GenBank/DDBJ databases">
        <title>Whole genome shotgun sequence of Microbispora amethystogenes NBRC 101907.</title>
        <authorList>
            <person name="Komaki H."/>
            <person name="Tamura T."/>
        </authorList>
    </citation>
    <scope>NUCLEOTIDE SEQUENCE [LARGE SCALE GENOMIC DNA]</scope>
    <source>
        <strain evidence="3 4">NBRC 101907</strain>
    </source>
</reference>
<keyword evidence="4" id="KW-1185">Reference proteome</keyword>
<keyword evidence="1" id="KW-1133">Transmembrane helix</keyword>
<accession>A0ABQ4F6X1</accession>
<feature type="domain" description="Protein-glutamine gamma-glutamyltransferase-like C-terminal" evidence="2">
    <location>
        <begin position="139"/>
        <end position="208"/>
    </location>
</feature>